<dbReference type="InterPro" id="IPR007621">
    <property type="entry name" value="TPM_dom"/>
</dbReference>
<feature type="compositionally biased region" description="Gly residues" evidence="2">
    <location>
        <begin position="759"/>
        <end position="799"/>
    </location>
</feature>
<sequence>MNTISRTGLALVLFLMMICTTVAAAPPAPERTGIVTDPAGLLTSSQARQVEQELQGRDYEVLLLTAKGLNEQEGEQLANTAYDQWGLSGNQLMLVVTTSPNYVHLVFDNEQLQTAVSKTKAKNAKGIVDLNFVPLAGQGRVAEGILAISNYVNDLPRVAGPGLGGAAVSSGISGATLTTIAVSVILLLAAVLLGMRYRRMARTRKHLEEAKRLYAEAQPVLNGLLFSDIFQELEKGFLQGETRKQAEELEAAVLAFQGESGSLEERLQAQRAAFFGKAAEEKSARKLAQDVGDYMSRLEPYRTRLTEFEKQSAQVRRSVEQAKEQFAAANSLVEAWAAKTSYPLSVMKMRVQEAQAELEKADELDEFDYLQAGSSAQTSLKQLEAIRISIDVLGKLEAEHPRYLPRVQSLEEELRSIAARERLLLTDGDPYAILQKTSNAVPQLAARLQEGDAEEAQRTAGRIEEGLSSARALVEEMIHNRDSALEAVRELEGLVQELTDFDRVYRNESDKLGADFAANHRHEQTERYNRLLQAQEEMVRLLSEVRSEVAADVQEYRRAAEQSGKALQLAAEIRQLRQLILGYYDSLNQRVRSVQSHLQQVQERFYQASSSFGQLGVNRTELAGMITDGIRSTEDLQRQMEGSGLDVDRLEEQLQRSAADSLRVAEQVQQLVQEKEEAVRHLRKFEEEYRSRHARYSRSISLSRYSSGYGTLAEESERLIAQGLFVEAMGQIAAGEQILAQMDRDYQRHVSAERARRNGPGGPGGGGRSSGSSGWGGQGGRSSGSSGWGGGRSGGGGRSSGSSKW</sequence>
<organism evidence="6 7">
    <name type="scientific">Paenibacillus lutrae</name>
    <dbReference type="NCBI Taxonomy" id="2078573"/>
    <lineage>
        <taxon>Bacteria</taxon>
        <taxon>Bacillati</taxon>
        <taxon>Bacillota</taxon>
        <taxon>Bacilli</taxon>
        <taxon>Bacillales</taxon>
        <taxon>Paenibacillaceae</taxon>
        <taxon>Paenibacillus</taxon>
    </lineage>
</organism>
<dbReference type="Gene3D" id="3.10.310.50">
    <property type="match status" value="1"/>
</dbReference>
<evidence type="ECO:0000313" key="7">
    <source>
        <dbReference type="Proteomes" id="UP000490800"/>
    </source>
</evidence>
<keyword evidence="3" id="KW-1133">Transmembrane helix</keyword>
<evidence type="ECO:0000256" key="2">
    <source>
        <dbReference type="SAM" id="MobiDB-lite"/>
    </source>
</evidence>
<keyword evidence="1" id="KW-0175">Coiled coil</keyword>
<feature type="coiled-coil region" evidence="1">
    <location>
        <begin position="633"/>
        <end position="688"/>
    </location>
</feature>
<dbReference type="RefSeq" id="WP_157338061.1">
    <property type="nucleotide sequence ID" value="NZ_RHLK01000014.1"/>
</dbReference>
<feature type="coiled-coil region" evidence="1">
    <location>
        <begin position="305"/>
        <end position="364"/>
    </location>
</feature>
<dbReference type="Proteomes" id="UP000490800">
    <property type="component" value="Unassembled WGS sequence"/>
</dbReference>
<feature type="signal peptide" evidence="4">
    <location>
        <begin position="1"/>
        <end position="24"/>
    </location>
</feature>
<dbReference type="EMBL" id="RHLK01000014">
    <property type="protein sequence ID" value="MVP01617.1"/>
    <property type="molecule type" value="Genomic_DNA"/>
</dbReference>
<proteinExistence type="predicted"/>
<evidence type="ECO:0000256" key="4">
    <source>
        <dbReference type="SAM" id="SignalP"/>
    </source>
</evidence>
<keyword evidence="3" id="KW-0812">Transmembrane</keyword>
<comment type="caution">
    <text evidence="6">The sequence shown here is derived from an EMBL/GenBank/DDBJ whole genome shotgun (WGS) entry which is preliminary data.</text>
</comment>
<reference evidence="6 7" key="1">
    <citation type="journal article" date="2019" name="Microorganisms">
        <title>Paenibacillus lutrae sp. nov., A Chitinolytic Species Isolated from A River Otter in Castril Natural Park, Granada, Spain.</title>
        <authorList>
            <person name="Rodriguez M."/>
            <person name="Reina J.C."/>
            <person name="Bejar V."/>
            <person name="Llamas I."/>
        </authorList>
    </citation>
    <scope>NUCLEOTIDE SEQUENCE [LARGE SCALE GENOMIC DNA]</scope>
    <source>
        <strain evidence="6 7">N10</strain>
    </source>
</reference>
<feature type="chain" id="PRO_5031015261" evidence="4">
    <location>
        <begin position="25"/>
        <end position="805"/>
    </location>
</feature>
<feature type="compositionally biased region" description="Basic and acidic residues" evidence="2">
    <location>
        <begin position="747"/>
        <end position="756"/>
    </location>
</feature>
<evidence type="ECO:0000259" key="5">
    <source>
        <dbReference type="Pfam" id="PF04536"/>
    </source>
</evidence>
<feature type="region of interest" description="Disordered" evidence="2">
    <location>
        <begin position="747"/>
        <end position="805"/>
    </location>
</feature>
<dbReference type="Pfam" id="PF04536">
    <property type="entry name" value="TPM_phosphatase"/>
    <property type="match status" value="1"/>
</dbReference>
<dbReference type="OrthoDB" id="2373020at2"/>
<keyword evidence="4" id="KW-0732">Signal</keyword>
<feature type="domain" description="TPM" evidence="5">
    <location>
        <begin position="35"/>
        <end position="152"/>
    </location>
</feature>
<keyword evidence="7" id="KW-1185">Reference proteome</keyword>
<evidence type="ECO:0000256" key="1">
    <source>
        <dbReference type="SAM" id="Coils"/>
    </source>
</evidence>
<gene>
    <name evidence="6" type="ORF">EDM21_19165</name>
</gene>
<accession>A0A7X3FL47</accession>
<feature type="transmembrane region" description="Helical" evidence="3">
    <location>
        <begin position="175"/>
        <end position="195"/>
    </location>
</feature>
<protein>
    <submittedName>
        <fullName evidence="6">TPM domain-containing protein</fullName>
    </submittedName>
</protein>
<name>A0A7X3FL47_9BACL</name>
<evidence type="ECO:0000256" key="3">
    <source>
        <dbReference type="SAM" id="Phobius"/>
    </source>
</evidence>
<evidence type="ECO:0000313" key="6">
    <source>
        <dbReference type="EMBL" id="MVP01617.1"/>
    </source>
</evidence>
<keyword evidence="3" id="KW-0472">Membrane</keyword>
<dbReference type="AlphaFoldDB" id="A0A7X3FL47"/>